<feature type="domain" description="DUF7610" evidence="2">
    <location>
        <begin position="9"/>
        <end position="88"/>
    </location>
</feature>
<evidence type="ECO:0000259" key="2">
    <source>
        <dbReference type="Pfam" id="PF24583"/>
    </source>
</evidence>
<keyword evidence="4" id="KW-1185">Reference proteome</keyword>
<dbReference type="AlphaFoldDB" id="A0AAP0QG05"/>
<dbReference type="InterPro" id="IPR056029">
    <property type="entry name" value="DUF7610"/>
</dbReference>
<accession>A0AAP0QG05</accession>
<protein>
    <recommendedName>
        <fullName evidence="2">DUF7610 domain-containing protein</fullName>
    </recommendedName>
</protein>
<reference evidence="3 4" key="1">
    <citation type="submission" date="2024-05" db="EMBL/GenBank/DDBJ databases">
        <title>Haplotype-resolved chromosome-level genome assembly of Huyou (Citrus changshanensis).</title>
        <authorList>
            <person name="Miao C."/>
            <person name="Chen W."/>
            <person name="Wu Y."/>
            <person name="Wang L."/>
            <person name="Zhao S."/>
            <person name="Grierson D."/>
            <person name="Xu C."/>
            <person name="Chen K."/>
        </authorList>
    </citation>
    <scope>NUCLEOTIDE SEQUENCE [LARGE SCALE GENOMIC DNA]</scope>
    <source>
        <strain evidence="3">01-14</strain>
        <tissue evidence="3">Leaf</tissue>
    </source>
</reference>
<dbReference type="Pfam" id="PF24583">
    <property type="entry name" value="DUF7610"/>
    <property type="match status" value="1"/>
</dbReference>
<sequence length="224" mass="25621">MTKRSYSILQKKLKELESVLSELLSLPPETPNYNHQLYAQDIEQRFEFVRKLLSAEITSSNPKKRYHLQHIARRLAELESIFKEWDNFKALTVVEHFEPPVSTCSCAESCVNDDDGDGDGEGDVSPKSYEGLMEEEVNNVGEKKEEKRVIIEVLGKYFGVMGAGVVIGMALMGLVIFKFSNCFNYVDHRKTMLRKRQMLWLFSGQRTMRRAAQKVAASSIEEMA</sequence>
<keyword evidence="1" id="KW-0472">Membrane</keyword>
<feature type="transmembrane region" description="Helical" evidence="1">
    <location>
        <begin position="157"/>
        <end position="177"/>
    </location>
</feature>
<dbReference type="EMBL" id="JBCGBO010000024">
    <property type="protein sequence ID" value="KAK9181597.1"/>
    <property type="molecule type" value="Genomic_DNA"/>
</dbReference>
<evidence type="ECO:0000313" key="3">
    <source>
        <dbReference type="EMBL" id="KAK9181597.1"/>
    </source>
</evidence>
<proteinExistence type="predicted"/>
<name>A0AAP0QG05_9ROSI</name>
<comment type="caution">
    <text evidence="3">The sequence shown here is derived from an EMBL/GenBank/DDBJ whole genome shotgun (WGS) entry which is preliminary data.</text>
</comment>
<gene>
    <name evidence="3" type="ORF">WN944_024735</name>
</gene>
<evidence type="ECO:0000313" key="4">
    <source>
        <dbReference type="Proteomes" id="UP001428341"/>
    </source>
</evidence>
<organism evidence="3 4">
    <name type="scientific">Citrus x changshan-huyou</name>
    <dbReference type="NCBI Taxonomy" id="2935761"/>
    <lineage>
        <taxon>Eukaryota</taxon>
        <taxon>Viridiplantae</taxon>
        <taxon>Streptophyta</taxon>
        <taxon>Embryophyta</taxon>
        <taxon>Tracheophyta</taxon>
        <taxon>Spermatophyta</taxon>
        <taxon>Magnoliopsida</taxon>
        <taxon>eudicotyledons</taxon>
        <taxon>Gunneridae</taxon>
        <taxon>Pentapetalae</taxon>
        <taxon>rosids</taxon>
        <taxon>malvids</taxon>
        <taxon>Sapindales</taxon>
        <taxon>Rutaceae</taxon>
        <taxon>Aurantioideae</taxon>
        <taxon>Citrus</taxon>
    </lineage>
</organism>
<keyword evidence="1" id="KW-1133">Transmembrane helix</keyword>
<evidence type="ECO:0000256" key="1">
    <source>
        <dbReference type="SAM" id="Phobius"/>
    </source>
</evidence>
<keyword evidence="1" id="KW-0812">Transmembrane</keyword>
<dbReference type="Proteomes" id="UP001428341">
    <property type="component" value="Unassembled WGS sequence"/>
</dbReference>